<proteinExistence type="predicted"/>
<name>A0AAW6DXW9_9FIRM</name>
<dbReference type="AlphaFoldDB" id="A0AAW6DXW9"/>
<dbReference type="Proteomes" id="UP001211421">
    <property type="component" value="Unassembled WGS sequence"/>
</dbReference>
<gene>
    <name evidence="1" type="ORF">PNV70_03065</name>
</gene>
<sequence>MTNEKMTIYQALCELKILDKRIPALIKDAKFVVENKHSNTKINGVSIEEAKNGFKASYDKIADLIKRRKAIKRAVTLSNAETEVTIQGMKLTIAEAIEYKNHGIEFEEDLLKHMSKQLKAAQDRCNYENGETLQGRADEYVLGMFGSKDGKAVTKEIEEAKANFIKANSFEIIEGFDTAEIISDLVDRIDKFKIDFDSAISVSNAITEIEISY</sequence>
<reference evidence="1" key="1">
    <citation type="submission" date="2023-01" db="EMBL/GenBank/DDBJ databases">
        <title>Human gut microbiome strain richness.</title>
        <authorList>
            <person name="Chen-Liaw A."/>
        </authorList>
    </citation>
    <scope>NUCLEOTIDE SEQUENCE</scope>
    <source>
        <strain evidence="1">D59st1_B8_D59t2_181005</strain>
    </source>
</reference>
<organism evidence="1 2">
    <name type="scientific">Ruminococcus bicirculans</name>
    <name type="common">ex Wegman et al. 2014</name>
    <dbReference type="NCBI Taxonomy" id="1160721"/>
    <lineage>
        <taxon>Bacteria</taxon>
        <taxon>Bacillati</taxon>
        <taxon>Bacillota</taxon>
        <taxon>Clostridia</taxon>
        <taxon>Eubacteriales</taxon>
        <taxon>Oscillospiraceae</taxon>
        <taxon>Ruminococcus</taxon>
    </lineage>
</organism>
<evidence type="ECO:0008006" key="3">
    <source>
        <dbReference type="Google" id="ProtNLM"/>
    </source>
</evidence>
<dbReference type="EMBL" id="JAQMLS010000002">
    <property type="protein sequence ID" value="MDB8741050.1"/>
    <property type="molecule type" value="Genomic_DNA"/>
</dbReference>
<evidence type="ECO:0000313" key="2">
    <source>
        <dbReference type="Proteomes" id="UP001211421"/>
    </source>
</evidence>
<comment type="caution">
    <text evidence="1">The sequence shown here is derived from an EMBL/GenBank/DDBJ whole genome shotgun (WGS) entry which is preliminary data.</text>
</comment>
<accession>A0AAW6DXW9</accession>
<evidence type="ECO:0000313" key="1">
    <source>
        <dbReference type="EMBL" id="MDB8741050.1"/>
    </source>
</evidence>
<protein>
    <recommendedName>
        <fullName evidence="3">Phage protein</fullName>
    </recommendedName>
</protein>
<dbReference type="RefSeq" id="WP_195551090.1">
    <property type="nucleotide sequence ID" value="NZ_JADMNX010000002.1"/>
</dbReference>